<dbReference type="OrthoDB" id="10342107at2759"/>
<evidence type="ECO:0000313" key="3">
    <source>
        <dbReference type="Proteomes" id="UP000664203"/>
    </source>
</evidence>
<feature type="region of interest" description="Disordered" evidence="1">
    <location>
        <begin position="1"/>
        <end position="57"/>
    </location>
</feature>
<gene>
    <name evidence="2" type="ORF">ALECFALPRED_003448</name>
</gene>
<evidence type="ECO:0000256" key="1">
    <source>
        <dbReference type="SAM" id="MobiDB-lite"/>
    </source>
</evidence>
<dbReference type="Proteomes" id="UP000664203">
    <property type="component" value="Unassembled WGS sequence"/>
</dbReference>
<keyword evidence="3" id="KW-1185">Reference proteome</keyword>
<organism evidence="2 3">
    <name type="scientific">Alectoria fallacina</name>
    <dbReference type="NCBI Taxonomy" id="1903189"/>
    <lineage>
        <taxon>Eukaryota</taxon>
        <taxon>Fungi</taxon>
        <taxon>Dikarya</taxon>
        <taxon>Ascomycota</taxon>
        <taxon>Pezizomycotina</taxon>
        <taxon>Lecanoromycetes</taxon>
        <taxon>OSLEUM clade</taxon>
        <taxon>Lecanoromycetidae</taxon>
        <taxon>Lecanorales</taxon>
        <taxon>Lecanorineae</taxon>
        <taxon>Parmeliaceae</taxon>
        <taxon>Alectoria</taxon>
    </lineage>
</organism>
<feature type="compositionally biased region" description="Basic and acidic residues" evidence="1">
    <location>
        <begin position="37"/>
        <end position="53"/>
    </location>
</feature>
<comment type="caution">
    <text evidence="2">The sequence shown here is derived from an EMBL/GenBank/DDBJ whole genome shotgun (WGS) entry which is preliminary data.</text>
</comment>
<protein>
    <submittedName>
        <fullName evidence="2">Uncharacterized protein</fullName>
    </submittedName>
</protein>
<reference evidence="2" key="1">
    <citation type="submission" date="2021-03" db="EMBL/GenBank/DDBJ databases">
        <authorList>
            <person name="Tagirdzhanova G."/>
        </authorList>
    </citation>
    <scope>NUCLEOTIDE SEQUENCE</scope>
</reference>
<accession>A0A8H3FRD3</accession>
<proteinExistence type="predicted"/>
<sequence>MTPNALPGLSIAQSGSSIPAEPSKRKTAPEVLNDDDTNAKKAKPDSKSTDKSVADVSDTTALTDDLETVITGITERLGTIKLLLGQGNFSDVRDLAKHSPGLLKSLRTLDELQKDRFGRSLQKSREAEEEAARQEQVRIDREESLRARLADNEATAAVHATDLETLLRDVSGVLVFDAMLNDDEVTVTFTTMTKSWEAIVTIHYSDRRKVVWRGKLDECLTSVISWDWILCLDQGPGRLGIHLHYLREEDVPELPASLRRDVEWGACYCP</sequence>
<name>A0A8H3FRD3_9LECA</name>
<dbReference type="EMBL" id="CAJPDR010000214">
    <property type="protein sequence ID" value="CAF9926458.1"/>
    <property type="molecule type" value="Genomic_DNA"/>
</dbReference>
<dbReference type="AlphaFoldDB" id="A0A8H3FRD3"/>
<evidence type="ECO:0000313" key="2">
    <source>
        <dbReference type="EMBL" id="CAF9926458.1"/>
    </source>
</evidence>